<dbReference type="AlphaFoldDB" id="A0A210R0K0"/>
<feature type="compositionally biased region" description="Polar residues" evidence="1">
    <location>
        <begin position="57"/>
        <end position="68"/>
    </location>
</feature>
<gene>
    <name evidence="3" type="ORF">KP79_PYT00326</name>
</gene>
<accession>A0A210R0K0</accession>
<dbReference type="EMBL" id="NEDP02001011">
    <property type="protein sequence ID" value="OWF54517.1"/>
    <property type="molecule type" value="Genomic_DNA"/>
</dbReference>
<protein>
    <submittedName>
        <fullName evidence="3">Uncharacterized protein</fullName>
    </submittedName>
</protein>
<dbReference type="Proteomes" id="UP000242188">
    <property type="component" value="Unassembled WGS sequence"/>
</dbReference>
<feature type="compositionally biased region" description="Acidic residues" evidence="1">
    <location>
        <begin position="562"/>
        <end position="577"/>
    </location>
</feature>
<feature type="region of interest" description="Disordered" evidence="1">
    <location>
        <begin position="556"/>
        <end position="577"/>
    </location>
</feature>
<sequence>MVIQDSTNDHLHKVPWKRHHRMASSTRPIGGVTVFEEDDNKSQRTDSDQDMEPQVPIGTSDNNSDQDMPLSCSITPELNPALANSASPINTSKNDEMDLIPDASNACFNIDLTEDSLVVDDVEAVPDDSDPPPTNSRSIQPTDKDILLILLCLLLFAFYAYLQEDMPHSNNIRGQPRRETLNESSAYSSVRPDLPRTEMDAELPVPGNNLHPVNGTANESYMASMLRQESRQQNYQNVVHMQHHAETCLIDKEQPDDGARSTEVTEVLPNSRTRPPETRPQGVPHGGGIGIPLINTCNMDQFLNGLHQIFRFPLFLQLLEELAGRFPDSYRHLWEAVLLCKKGRFAEAKFRLVPYVYDMLSSEGQRVMPLIERQLCHRSDTLCEGCHTSSLGLPVYNIPLGNFDPSTGFQEAFRSYFIQHGVCRREGCNGQTTSNAVFESGTPPLILAVNLISLRHRIPNSQVVNDREIVELFGERYMMFLFTFVRPGNEDLHILGHYMSRAFIPEGRTDSEGRPTGRWYYYPNNQEGDLEPWTTDPPETFPSYAFFIRLPAPSEAAPCTVQEEEETPHSEDNEDDG</sequence>
<evidence type="ECO:0000256" key="2">
    <source>
        <dbReference type="SAM" id="Phobius"/>
    </source>
</evidence>
<dbReference type="OrthoDB" id="10542629at2759"/>
<evidence type="ECO:0000256" key="1">
    <source>
        <dbReference type="SAM" id="MobiDB-lite"/>
    </source>
</evidence>
<feature type="compositionally biased region" description="Polar residues" evidence="1">
    <location>
        <begin position="262"/>
        <end position="273"/>
    </location>
</feature>
<keyword evidence="4" id="KW-1185">Reference proteome</keyword>
<comment type="caution">
    <text evidence="3">The sequence shown here is derived from an EMBL/GenBank/DDBJ whole genome shotgun (WGS) entry which is preliminary data.</text>
</comment>
<proteinExistence type="predicted"/>
<reference evidence="3 4" key="1">
    <citation type="journal article" date="2017" name="Nat. Ecol. Evol.">
        <title>Scallop genome provides insights into evolution of bilaterian karyotype and development.</title>
        <authorList>
            <person name="Wang S."/>
            <person name="Zhang J."/>
            <person name="Jiao W."/>
            <person name="Li J."/>
            <person name="Xun X."/>
            <person name="Sun Y."/>
            <person name="Guo X."/>
            <person name="Huan P."/>
            <person name="Dong B."/>
            <person name="Zhang L."/>
            <person name="Hu X."/>
            <person name="Sun X."/>
            <person name="Wang J."/>
            <person name="Zhao C."/>
            <person name="Wang Y."/>
            <person name="Wang D."/>
            <person name="Huang X."/>
            <person name="Wang R."/>
            <person name="Lv J."/>
            <person name="Li Y."/>
            <person name="Zhang Z."/>
            <person name="Liu B."/>
            <person name="Lu W."/>
            <person name="Hui Y."/>
            <person name="Liang J."/>
            <person name="Zhou Z."/>
            <person name="Hou R."/>
            <person name="Li X."/>
            <person name="Liu Y."/>
            <person name="Li H."/>
            <person name="Ning X."/>
            <person name="Lin Y."/>
            <person name="Zhao L."/>
            <person name="Xing Q."/>
            <person name="Dou J."/>
            <person name="Li Y."/>
            <person name="Mao J."/>
            <person name="Guo H."/>
            <person name="Dou H."/>
            <person name="Li T."/>
            <person name="Mu C."/>
            <person name="Jiang W."/>
            <person name="Fu Q."/>
            <person name="Fu X."/>
            <person name="Miao Y."/>
            <person name="Liu J."/>
            <person name="Yu Q."/>
            <person name="Li R."/>
            <person name="Liao H."/>
            <person name="Li X."/>
            <person name="Kong Y."/>
            <person name="Jiang Z."/>
            <person name="Chourrout D."/>
            <person name="Li R."/>
            <person name="Bao Z."/>
        </authorList>
    </citation>
    <scope>NUCLEOTIDE SEQUENCE [LARGE SCALE GENOMIC DNA]</scope>
    <source>
        <strain evidence="3 4">PY_sf001</strain>
    </source>
</reference>
<feature type="region of interest" description="Disordered" evidence="1">
    <location>
        <begin position="17"/>
        <end position="68"/>
    </location>
</feature>
<evidence type="ECO:0000313" key="4">
    <source>
        <dbReference type="Proteomes" id="UP000242188"/>
    </source>
</evidence>
<feature type="region of interest" description="Disordered" evidence="1">
    <location>
        <begin position="169"/>
        <end position="192"/>
    </location>
</feature>
<keyword evidence="2" id="KW-1133">Transmembrane helix</keyword>
<feature type="transmembrane region" description="Helical" evidence="2">
    <location>
        <begin position="146"/>
        <end position="162"/>
    </location>
</feature>
<organism evidence="3 4">
    <name type="scientific">Mizuhopecten yessoensis</name>
    <name type="common">Japanese scallop</name>
    <name type="synonym">Patinopecten yessoensis</name>
    <dbReference type="NCBI Taxonomy" id="6573"/>
    <lineage>
        <taxon>Eukaryota</taxon>
        <taxon>Metazoa</taxon>
        <taxon>Spiralia</taxon>
        <taxon>Lophotrochozoa</taxon>
        <taxon>Mollusca</taxon>
        <taxon>Bivalvia</taxon>
        <taxon>Autobranchia</taxon>
        <taxon>Pteriomorphia</taxon>
        <taxon>Pectinida</taxon>
        <taxon>Pectinoidea</taxon>
        <taxon>Pectinidae</taxon>
        <taxon>Mizuhopecten</taxon>
    </lineage>
</organism>
<evidence type="ECO:0000313" key="3">
    <source>
        <dbReference type="EMBL" id="OWF54517.1"/>
    </source>
</evidence>
<keyword evidence="2" id="KW-0472">Membrane</keyword>
<feature type="region of interest" description="Disordered" evidence="1">
    <location>
        <begin position="254"/>
        <end position="284"/>
    </location>
</feature>
<keyword evidence="2" id="KW-0812">Transmembrane</keyword>
<name>A0A210R0K0_MIZYE</name>